<dbReference type="GO" id="GO:0008270">
    <property type="term" value="F:zinc ion binding"/>
    <property type="evidence" value="ECO:0007669"/>
    <property type="project" value="InterPro"/>
</dbReference>
<gene>
    <name evidence="2" type="ORF">BCV72DRAFT_258133</name>
</gene>
<reference evidence="2" key="1">
    <citation type="journal article" date="2016" name="Proc. Natl. Acad. Sci. U.S.A.">
        <title>Lipid metabolic changes in an early divergent fungus govern the establishment of a mutualistic symbiosis with endobacteria.</title>
        <authorList>
            <person name="Lastovetsky O.A."/>
            <person name="Gaspar M.L."/>
            <person name="Mondo S.J."/>
            <person name="LaButti K.M."/>
            <person name="Sandor L."/>
            <person name="Grigoriev I.V."/>
            <person name="Henry S.A."/>
            <person name="Pawlowska T.E."/>
        </authorList>
    </citation>
    <scope>NUCLEOTIDE SEQUENCE [LARGE SCALE GENOMIC DNA]</scope>
    <source>
        <strain evidence="2">ATCC 52814</strain>
    </source>
</reference>
<dbReference type="VEuPathDB" id="FungiDB:BCV72DRAFT_258133"/>
<dbReference type="InterPro" id="IPR002711">
    <property type="entry name" value="HNH"/>
</dbReference>
<dbReference type="GO" id="GO:0004519">
    <property type="term" value="F:endonuclease activity"/>
    <property type="evidence" value="ECO:0007669"/>
    <property type="project" value="InterPro"/>
</dbReference>
<evidence type="ECO:0000313" key="2">
    <source>
        <dbReference type="EMBL" id="ORE02820.1"/>
    </source>
</evidence>
<dbReference type="GO" id="GO:0003676">
    <property type="term" value="F:nucleic acid binding"/>
    <property type="evidence" value="ECO:0007669"/>
    <property type="project" value="InterPro"/>
</dbReference>
<evidence type="ECO:0000259" key="1">
    <source>
        <dbReference type="Pfam" id="PF01844"/>
    </source>
</evidence>
<sequence>MCGFCTLQKMPREKKEIVMPSKKSNIFYENWKVYSRQHKLMFRCNEKKAQWYLKRNLANIIDSEPKAIALNFETKGNGHKEGDYMVQDRSNVCVGCGQNEHLTVHHVVPEMYRHWMPLVIKSKSSRDLLLLCKQCHTKYEADATLLKKQYAKQFDIPLEGKGWVNLPEHRKARKAASALIHAADKIPQERQAVLETIVRDFWKKHHDESVNRETMLKRCSELEDFYKGPDFIEHGQGVIGQLMERHIVEGELSFWPDLENFIKEWRQHFIDHLKPTHLSELWTVDGDIYTR</sequence>
<dbReference type="EMBL" id="KV922031">
    <property type="protein sequence ID" value="ORE02820.1"/>
    <property type="molecule type" value="Genomic_DNA"/>
</dbReference>
<name>A0A1X0QST3_RHIZD</name>
<protein>
    <recommendedName>
        <fullName evidence="1">HNH domain-containing protein</fullName>
    </recommendedName>
</protein>
<accession>A0A1X0QST3</accession>
<feature type="domain" description="HNH" evidence="1">
    <location>
        <begin position="93"/>
        <end position="140"/>
    </location>
</feature>
<dbReference type="Pfam" id="PF01844">
    <property type="entry name" value="HNH"/>
    <property type="match status" value="1"/>
</dbReference>
<dbReference type="AlphaFoldDB" id="A0A1X0QST3"/>
<proteinExistence type="predicted"/>
<organism evidence="2">
    <name type="scientific">Rhizopus microsporus var. microsporus</name>
    <dbReference type="NCBI Taxonomy" id="86635"/>
    <lineage>
        <taxon>Eukaryota</taxon>
        <taxon>Fungi</taxon>
        <taxon>Fungi incertae sedis</taxon>
        <taxon>Mucoromycota</taxon>
        <taxon>Mucoromycotina</taxon>
        <taxon>Mucoromycetes</taxon>
        <taxon>Mucorales</taxon>
        <taxon>Mucorineae</taxon>
        <taxon>Rhizopodaceae</taxon>
        <taxon>Rhizopus</taxon>
    </lineage>
</organism>
<dbReference type="OrthoDB" id="5511684at2759"/>
<dbReference type="Proteomes" id="UP000242414">
    <property type="component" value="Unassembled WGS sequence"/>
</dbReference>